<feature type="domain" description="Hydantoinase A/oxoprolinase" evidence="1">
    <location>
        <begin position="165"/>
        <end position="318"/>
    </location>
</feature>
<dbReference type="PANTHER" id="PTHR11365:SF2">
    <property type="entry name" value="5-OXOPROLINASE"/>
    <property type="match status" value="1"/>
</dbReference>
<reference evidence="3 4" key="1">
    <citation type="journal article" date="2019" name="Nat. Microbiol.">
        <title>Wide diversity of methane and short-chain alkane metabolisms in uncultured archaea.</title>
        <authorList>
            <person name="Borrel G."/>
            <person name="Adam P.S."/>
            <person name="McKay L.J."/>
            <person name="Chen L.X."/>
            <person name="Sierra-Garcia I.N."/>
            <person name="Sieber C.M."/>
            <person name="Letourneur Q."/>
            <person name="Ghozlane A."/>
            <person name="Andersen G.L."/>
            <person name="Li W.J."/>
            <person name="Hallam S.J."/>
            <person name="Muyzer G."/>
            <person name="de Oliveira V.M."/>
            <person name="Inskeep W.P."/>
            <person name="Banfield J.F."/>
            <person name="Gribaldo S."/>
        </authorList>
    </citation>
    <scope>NUCLEOTIDE SEQUENCE [LARGE SCALE GENOMIC DNA]</scope>
    <source>
        <strain evidence="3">NM1b</strain>
    </source>
</reference>
<proteinExistence type="predicted"/>
<dbReference type="InterPro" id="IPR045079">
    <property type="entry name" value="Oxoprolinase-like"/>
</dbReference>
<sequence length="502" mass="54926">MKFVGIDVGGTNTDAVEIEDGEISYVKTPNETESVVKSLKKIGRDADRIVVSSSLPLNVLHERKGGATKIILIPGPGLDFSYLGSTVKGYVNHRGDIVEEIDPDELREELSDKKDNLAIIGKFSNRNPSLEKEVYEEALNLYKDSEIALGEDVQGLGFPRRVGTTILNAKIKRSVYSLTKEIRAVSSSFFYFKGDGGIIPDFVALENPMELVNSSPATAALGSYYLTGEDGLVVDIGGTTTDFVEIVNGRPRISEYITLFGHETLVRSAEAWAIPVGGDSFIRFSEDPLRIGPERRENAVAFGGRYLTPTDALNCLGEEIGDYKKSIEAMKEVSNDSKSLSDDVIDAFVESICRESSKVNPSKIICTGYLGRYLAPMIGRRLGCRYITPEHAEVANAVGAAVSRISLALYMRIDTDRGKMVCNGEVEDIGKRGSFDPEEIVSIAREKVRELAMEEGATEEDVEDVCLTYFDSYDVIRGGYRNGQISNCIVQISPGISSEVAR</sequence>
<dbReference type="SUPFAM" id="SSF53067">
    <property type="entry name" value="Actin-like ATPase domain"/>
    <property type="match status" value="1"/>
</dbReference>
<dbReference type="PANTHER" id="PTHR11365">
    <property type="entry name" value="5-OXOPROLINASE RELATED"/>
    <property type="match status" value="1"/>
</dbReference>
<evidence type="ECO:0000259" key="2">
    <source>
        <dbReference type="Pfam" id="PF05378"/>
    </source>
</evidence>
<dbReference type="GO" id="GO:0017168">
    <property type="term" value="F:5-oxoprolinase (ATP-hydrolyzing) activity"/>
    <property type="evidence" value="ECO:0007669"/>
    <property type="project" value="TreeGrafter"/>
</dbReference>
<dbReference type="EMBL" id="RXIL01000029">
    <property type="protein sequence ID" value="RZN72313.1"/>
    <property type="molecule type" value="Genomic_DNA"/>
</dbReference>
<dbReference type="Proteomes" id="UP000320766">
    <property type="component" value="Unassembled WGS sequence"/>
</dbReference>
<gene>
    <name evidence="3" type="ORF">EF807_01555</name>
</gene>
<dbReference type="InterPro" id="IPR008040">
    <property type="entry name" value="Hydant_A_N"/>
</dbReference>
<protein>
    <submittedName>
        <fullName evidence="3">Hydantoinase/oxoprolinase family protein</fullName>
    </submittedName>
</protein>
<feature type="domain" description="Hydantoinase/oxoprolinase N-terminal" evidence="2">
    <location>
        <begin position="4"/>
        <end position="138"/>
    </location>
</feature>
<name>A0A520KZB4_9EURY</name>
<organism evidence="3 4">
    <name type="scientific">Candidatus Methanolliviera hydrocarbonicum</name>
    <dbReference type="NCBI Taxonomy" id="2491085"/>
    <lineage>
        <taxon>Archaea</taxon>
        <taxon>Methanobacteriati</taxon>
        <taxon>Methanobacteriota</taxon>
        <taxon>Candidatus Methanoliparia</taxon>
        <taxon>Candidatus Methanoliparales</taxon>
        <taxon>Candidatus Methanollivieraceae</taxon>
        <taxon>Candidatus Methanolliviera</taxon>
    </lineage>
</organism>
<evidence type="ECO:0000313" key="3">
    <source>
        <dbReference type="EMBL" id="RZN72313.1"/>
    </source>
</evidence>
<dbReference type="Pfam" id="PF01968">
    <property type="entry name" value="Hydantoinase_A"/>
    <property type="match status" value="1"/>
</dbReference>
<evidence type="ECO:0000313" key="4">
    <source>
        <dbReference type="Proteomes" id="UP000320766"/>
    </source>
</evidence>
<dbReference type="GO" id="GO:0005829">
    <property type="term" value="C:cytosol"/>
    <property type="evidence" value="ECO:0007669"/>
    <property type="project" value="TreeGrafter"/>
</dbReference>
<dbReference type="InterPro" id="IPR043129">
    <property type="entry name" value="ATPase_NBD"/>
</dbReference>
<evidence type="ECO:0000259" key="1">
    <source>
        <dbReference type="Pfam" id="PF01968"/>
    </source>
</evidence>
<comment type="caution">
    <text evidence="3">The sequence shown here is derived from an EMBL/GenBank/DDBJ whole genome shotgun (WGS) entry which is preliminary data.</text>
</comment>
<dbReference type="GO" id="GO:0006749">
    <property type="term" value="P:glutathione metabolic process"/>
    <property type="evidence" value="ECO:0007669"/>
    <property type="project" value="TreeGrafter"/>
</dbReference>
<accession>A0A520KZB4</accession>
<dbReference type="InterPro" id="IPR002821">
    <property type="entry name" value="Hydantoinase_A"/>
</dbReference>
<dbReference type="Pfam" id="PF05378">
    <property type="entry name" value="Hydant_A_N"/>
    <property type="match status" value="1"/>
</dbReference>
<dbReference type="AlphaFoldDB" id="A0A520KZB4"/>